<feature type="signal peptide" evidence="10">
    <location>
        <begin position="1"/>
        <end position="18"/>
    </location>
</feature>
<comment type="subcellular location">
    <subcellularLocation>
        <location evidence="9">Endoplasmic reticulum membrane</location>
        <topology evidence="9">Multi-pass membrane protein</topology>
    </subcellularLocation>
    <subcellularLocation>
        <location evidence="9">Golgi apparatus membrane</location>
        <topology evidence="9">Multi-pass membrane protein</topology>
    </subcellularLocation>
</comment>
<dbReference type="GO" id="GO:0000139">
    <property type="term" value="C:Golgi membrane"/>
    <property type="evidence" value="ECO:0007669"/>
    <property type="project" value="UniProtKB-SubCell"/>
</dbReference>
<evidence type="ECO:0000313" key="11">
    <source>
        <dbReference type="EMBL" id="CAE0718640.1"/>
    </source>
</evidence>
<evidence type="ECO:0000256" key="2">
    <source>
        <dbReference type="ARBA" id="ARBA00022448"/>
    </source>
</evidence>
<dbReference type="Pfam" id="PF03878">
    <property type="entry name" value="YIF1"/>
    <property type="match status" value="1"/>
</dbReference>
<evidence type="ECO:0000256" key="9">
    <source>
        <dbReference type="RuleBase" id="RU368073"/>
    </source>
</evidence>
<gene>
    <name evidence="11" type="ORF">PAUS00366_LOCUS11394</name>
</gene>
<dbReference type="GO" id="GO:0015031">
    <property type="term" value="P:protein transport"/>
    <property type="evidence" value="ECO:0007669"/>
    <property type="project" value="UniProtKB-KW"/>
</dbReference>
<dbReference type="InterPro" id="IPR005578">
    <property type="entry name" value="Yif1_fam"/>
</dbReference>
<feature type="chain" id="PRO_5031497612" description="Protein YIF1" evidence="10">
    <location>
        <begin position="19"/>
        <end position="148"/>
    </location>
</feature>
<comment type="function">
    <text evidence="9">Has a role in transport between endoplasmic reticulum and Golgi.</text>
</comment>
<keyword evidence="4 9" id="KW-0256">Endoplasmic reticulum</keyword>
<evidence type="ECO:0000256" key="3">
    <source>
        <dbReference type="ARBA" id="ARBA00022692"/>
    </source>
</evidence>
<organism evidence="11">
    <name type="scientific">Pseudo-nitzschia australis</name>
    <dbReference type="NCBI Taxonomy" id="44445"/>
    <lineage>
        <taxon>Eukaryota</taxon>
        <taxon>Sar</taxon>
        <taxon>Stramenopiles</taxon>
        <taxon>Ochrophyta</taxon>
        <taxon>Bacillariophyta</taxon>
        <taxon>Bacillariophyceae</taxon>
        <taxon>Bacillariophycidae</taxon>
        <taxon>Bacillariales</taxon>
        <taxon>Bacillariaceae</taxon>
        <taxon>Pseudo-nitzschia</taxon>
    </lineage>
</organism>
<evidence type="ECO:0000256" key="8">
    <source>
        <dbReference type="ARBA" id="ARBA00023136"/>
    </source>
</evidence>
<reference evidence="11" key="1">
    <citation type="submission" date="2021-01" db="EMBL/GenBank/DDBJ databases">
        <authorList>
            <person name="Corre E."/>
            <person name="Pelletier E."/>
            <person name="Niang G."/>
            <person name="Scheremetjew M."/>
            <person name="Finn R."/>
            <person name="Kale V."/>
            <person name="Holt S."/>
            <person name="Cochrane G."/>
            <person name="Meng A."/>
            <person name="Brown T."/>
            <person name="Cohen L."/>
        </authorList>
    </citation>
    <scope>NUCLEOTIDE SEQUENCE</scope>
    <source>
        <strain evidence="11">10249 10 AB</strain>
    </source>
</reference>
<dbReference type="GO" id="GO:0006888">
    <property type="term" value="P:endoplasmic reticulum to Golgi vesicle-mediated transport"/>
    <property type="evidence" value="ECO:0007669"/>
    <property type="project" value="UniProtKB-UniRule"/>
</dbReference>
<dbReference type="PANTHER" id="PTHR14083">
    <property type="entry name" value="YIP1 INTERACTING FACTOR HOMOLOG YIF1 PROTEIN"/>
    <property type="match status" value="1"/>
</dbReference>
<keyword evidence="6 9" id="KW-1133">Transmembrane helix</keyword>
<evidence type="ECO:0000256" key="4">
    <source>
        <dbReference type="ARBA" id="ARBA00022824"/>
    </source>
</evidence>
<sequence>MSLITYCLLSAFLYGTAGQFNPEVIADVITKCFLTQIAEVLVIRGCLYAMQATIPVLDIFSYTGYKYLGLTICMTCGILFKYLKWGTFCYYGAFLWTASAAAWFMLKTMANNIPVVTASTGPKRDVMVVAFAASQVATMWFVSQTKYL</sequence>
<evidence type="ECO:0000256" key="1">
    <source>
        <dbReference type="ARBA" id="ARBA00009727"/>
    </source>
</evidence>
<protein>
    <recommendedName>
        <fullName evidence="9">Protein YIF1</fullName>
    </recommendedName>
</protein>
<evidence type="ECO:0000256" key="10">
    <source>
        <dbReference type="SAM" id="SignalP"/>
    </source>
</evidence>
<evidence type="ECO:0000256" key="7">
    <source>
        <dbReference type="ARBA" id="ARBA00023034"/>
    </source>
</evidence>
<feature type="transmembrane region" description="Helical" evidence="9">
    <location>
        <begin position="88"/>
        <end position="106"/>
    </location>
</feature>
<keyword evidence="7 9" id="KW-0333">Golgi apparatus</keyword>
<dbReference type="AlphaFoldDB" id="A0A7S4EK21"/>
<proteinExistence type="inferred from homology"/>
<keyword evidence="2 9" id="KW-0813">Transport</keyword>
<feature type="transmembrane region" description="Helical" evidence="9">
    <location>
        <begin position="126"/>
        <end position="143"/>
    </location>
</feature>
<dbReference type="PANTHER" id="PTHR14083:SF0">
    <property type="entry name" value="YIP1D-INTERACTING FACTOR 1, ISOFORM C"/>
    <property type="match status" value="1"/>
</dbReference>
<accession>A0A7S4EK21</accession>
<comment type="similarity">
    <text evidence="1 9">Belongs to the YIF1 family.</text>
</comment>
<name>A0A7S4EK21_9STRA</name>
<keyword evidence="3 9" id="KW-0812">Transmembrane</keyword>
<keyword evidence="8 9" id="KW-0472">Membrane</keyword>
<evidence type="ECO:0000256" key="6">
    <source>
        <dbReference type="ARBA" id="ARBA00022989"/>
    </source>
</evidence>
<keyword evidence="10" id="KW-0732">Signal</keyword>
<dbReference type="GO" id="GO:0030134">
    <property type="term" value="C:COPII-coated ER to Golgi transport vesicle"/>
    <property type="evidence" value="ECO:0007669"/>
    <property type="project" value="TreeGrafter"/>
</dbReference>
<dbReference type="GO" id="GO:0005789">
    <property type="term" value="C:endoplasmic reticulum membrane"/>
    <property type="evidence" value="ECO:0007669"/>
    <property type="project" value="UniProtKB-SubCell"/>
</dbReference>
<evidence type="ECO:0000256" key="5">
    <source>
        <dbReference type="ARBA" id="ARBA00022927"/>
    </source>
</evidence>
<dbReference type="GO" id="GO:0005793">
    <property type="term" value="C:endoplasmic reticulum-Golgi intermediate compartment"/>
    <property type="evidence" value="ECO:0007669"/>
    <property type="project" value="UniProtKB-UniRule"/>
</dbReference>
<dbReference type="EMBL" id="HBIX01015687">
    <property type="protein sequence ID" value="CAE0718640.1"/>
    <property type="molecule type" value="Transcribed_RNA"/>
</dbReference>
<feature type="transmembrane region" description="Helical" evidence="9">
    <location>
        <begin position="65"/>
        <end position="83"/>
    </location>
</feature>
<keyword evidence="5 9" id="KW-0653">Protein transport</keyword>